<evidence type="ECO:0000313" key="1">
    <source>
        <dbReference type="EMBL" id="KAJ1167003.1"/>
    </source>
</evidence>
<name>A0AAV7SSI4_PLEWA</name>
<dbReference type="AlphaFoldDB" id="A0AAV7SSI4"/>
<keyword evidence="2" id="KW-1185">Reference proteome</keyword>
<gene>
    <name evidence="1" type="ORF">NDU88_007396</name>
</gene>
<reference evidence="1" key="1">
    <citation type="journal article" date="2022" name="bioRxiv">
        <title>Sequencing and chromosome-scale assembly of the giantPleurodeles waltlgenome.</title>
        <authorList>
            <person name="Brown T."/>
            <person name="Elewa A."/>
            <person name="Iarovenko S."/>
            <person name="Subramanian E."/>
            <person name="Araus A.J."/>
            <person name="Petzold A."/>
            <person name="Susuki M."/>
            <person name="Suzuki K.-i.T."/>
            <person name="Hayashi T."/>
            <person name="Toyoda A."/>
            <person name="Oliveira C."/>
            <person name="Osipova E."/>
            <person name="Leigh N.D."/>
            <person name="Simon A."/>
            <person name="Yun M.H."/>
        </authorList>
    </citation>
    <scope>NUCLEOTIDE SEQUENCE</scope>
    <source>
        <strain evidence="1">20211129_DDA</strain>
        <tissue evidence="1">Liver</tissue>
    </source>
</reference>
<evidence type="ECO:0000313" key="2">
    <source>
        <dbReference type="Proteomes" id="UP001066276"/>
    </source>
</evidence>
<protein>
    <submittedName>
        <fullName evidence="1">Uncharacterized protein</fullName>
    </submittedName>
</protein>
<dbReference type="EMBL" id="JANPWB010000008">
    <property type="protein sequence ID" value="KAJ1167003.1"/>
    <property type="molecule type" value="Genomic_DNA"/>
</dbReference>
<comment type="caution">
    <text evidence="1">The sequence shown here is derived from an EMBL/GenBank/DDBJ whole genome shotgun (WGS) entry which is preliminary data.</text>
</comment>
<proteinExistence type="predicted"/>
<sequence>MLLTRISFSNKTALKYRFPPAAHLIRLHRRQLPAPGAALEGVIPGSAVRRQVPGAVHAQNGGRARPVIGVGPAARGGTVTGLVSGHPRAERVTVGAAKQEGRCGQRRWPVRSMWEAERATLATESQWGEGRGAETW</sequence>
<organism evidence="1 2">
    <name type="scientific">Pleurodeles waltl</name>
    <name type="common">Iberian ribbed newt</name>
    <dbReference type="NCBI Taxonomy" id="8319"/>
    <lineage>
        <taxon>Eukaryota</taxon>
        <taxon>Metazoa</taxon>
        <taxon>Chordata</taxon>
        <taxon>Craniata</taxon>
        <taxon>Vertebrata</taxon>
        <taxon>Euteleostomi</taxon>
        <taxon>Amphibia</taxon>
        <taxon>Batrachia</taxon>
        <taxon>Caudata</taxon>
        <taxon>Salamandroidea</taxon>
        <taxon>Salamandridae</taxon>
        <taxon>Pleurodelinae</taxon>
        <taxon>Pleurodeles</taxon>
    </lineage>
</organism>
<accession>A0AAV7SSI4</accession>
<dbReference type="Proteomes" id="UP001066276">
    <property type="component" value="Chromosome 4_2"/>
</dbReference>